<sequence length="259" mass="29040">MKKTGIIGYGWLGARIANALSGKYTIYATTTSQEKAAELNAKGINTTCAGFPDYQLTETYPQWNEIKKLDILIITIPVSEKSCCVSSLYNRIQHLSSFIGDFKGQMFLMSSTGVYPDISKEFTEEDVPLEKVSGERMIKNRYPQANILRLGGLMGDNRLLKNYNVSNPDFAVNHIHYADIAGILFKMIEDGTENCLYNVTAPMHPAKFQVLNAQNNSATEVEEETGIKGKIVLSSKLVSELEYIFQYPDPRKFHEVSLE</sequence>
<gene>
    <name evidence="1" type="ORF">OK18_16765</name>
</gene>
<name>A0A0G3M617_CHRGL</name>
<protein>
    <submittedName>
        <fullName evidence="1">Uncharacterized protein</fullName>
    </submittedName>
</protein>
<proteinExistence type="predicted"/>
<organism evidence="1 2">
    <name type="scientific">Chryseobacterium gallinarum</name>
    <dbReference type="NCBI Taxonomy" id="1324352"/>
    <lineage>
        <taxon>Bacteria</taxon>
        <taxon>Pseudomonadati</taxon>
        <taxon>Bacteroidota</taxon>
        <taxon>Flavobacteriia</taxon>
        <taxon>Flavobacteriales</taxon>
        <taxon>Weeksellaceae</taxon>
        <taxon>Chryseobacterium group</taxon>
        <taxon>Chryseobacterium</taxon>
    </lineage>
</organism>
<dbReference type="OrthoDB" id="751203at2"/>
<dbReference type="KEGG" id="cgn:OK18_16765"/>
<dbReference type="PATRIC" id="fig|1324352.5.peg.3502"/>
<dbReference type="Gene3D" id="3.40.50.720">
    <property type="entry name" value="NAD(P)-binding Rossmann-like Domain"/>
    <property type="match status" value="1"/>
</dbReference>
<dbReference type="InterPro" id="IPR036291">
    <property type="entry name" value="NAD(P)-bd_dom_sf"/>
</dbReference>
<dbReference type="Proteomes" id="UP000035213">
    <property type="component" value="Chromosome"/>
</dbReference>
<evidence type="ECO:0000313" key="1">
    <source>
        <dbReference type="EMBL" id="AKK74035.1"/>
    </source>
</evidence>
<dbReference type="SUPFAM" id="SSF51735">
    <property type="entry name" value="NAD(P)-binding Rossmann-fold domains"/>
    <property type="match status" value="1"/>
</dbReference>
<evidence type="ECO:0000313" key="2">
    <source>
        <dbReference type="Proteomes" id="UP000035213"/>
    </source>
</evidence>
<dbReference type="STRING" id="1324352.OK18_16765"/>
<dbReference type="AlphaFoldDB" id="A0A0G3M617"/>
<reference evidence="1 2" key="1">
    <citation type="submission" date="2014-11" db="EMBL/GenBank/DDBJ databases">
        <authorList>
            <person name="Park G.-S."/>
            <person name="Hong S.-J."/>
            <person name="Jung B.K."/>
            <person name="Khan A.R."/>
            <person name="Kwak Y."/>
            <person name="Shin J.-H."/>
        </authorList>
    </citation>
    <scope>NUCLEOTIDE SEQUENCE [LARGE SCALE GENOMIC DNA]</scope>
    <source>
        <strain evidence="1 2">DSM 27622</strain>
    </source>
</reference>
<dbReference type="EMBL" id="CP009928">
    <property type="protein sequence ID" value="AKK74035.1"/>
    <property type="molecule type" value="Genomic_DNA"/>
</dbReference>
<dbReference type="RefSeq" id="WP_053328755.1">
    <property type="nucleotide sequence ID" value="NZ_CP009928.1"/>
</dbReference>
<accession>A0A0G3M617</accession>